<dbReference type="Pfam" id="PF00494">
    <property type="entry name" value="SQS_PSY"/>
    <property type="match status" value="1"/>
</dbReference>
<dbReference type="RefSeq" id="WP_189580730.1">
    <property type="nucleotide sequence ID" value="NZ_BMYV01000001.1"/>
</dbReference>
<evidence type="ECO:0000313" key="2">
    <source>
        <dbReference type="Proteomes" id="UP000600865"/>
    </source>
</evidence>
<protein>
    <submittedName>
        <fullName evidence="1">Phytoene synthase</fullName>
    </submittedName>
</protein>
<dbReference type="InterPro" id="IPR008949">
    <property type="entry name" value="Isoprenoid_synthase_dom_sf"/>
</dbReference>
<dbReference type="Gene3D" id="1.10.600.10">
    <property type="entry name" value="Farnesyl Diphosphate Synthase"/>
    <property type="match status" value="1"/>
</dbReference>
<name>A0A918KDP5_9PROT</name>
<accession>A0A918KDP5</accession>
<dbReference type="SUPFAM" id="SSF48576">
    <property type="entry name" value="Terpenoid synthases"/>
    <property type="match status" value="1"/>
</dbReference>
<organism evidence="1 2">
    <name type="scientific">Litorimonas cladophorae</name>
    <dbReference type="NCBI Taxonomy" id="1220491"/>
    <lineage>
        <taxon>Bacteria</taxon>
        <taxon>Pseudomonadati</taxon>
        <taxon>Pseudomonadota</taxon>
        <taxon>Alphaproteobacteria</taxon>
        <taxon>Maricaulales</taxon>
        <taxon>Robiginitomaculaceae</taxon>
    </lineage>
</organism>
<dbReference type="InterPro" id="IPR002060">
    <property type="entry name" value="Squ/phyt_synthse"/>
</dbReference>
<sequence length="252" mass="28343">MSELNITTREALKKADPDRFRAALMSDTQGRADLLILYAFHYELAKVPEVTSEPMLGQIRYEWWREAVDEIHSHREVRRHEISTPLQEMLLRTAVPRFWIDRLIDGRARDLDPQPFEDLSAAREYCRQTSGTLMQIAVKILGGDPTDGVLAAGEAWGLTGLARSYGYYHDRILQHIAYEDLVTAAQEVHASARAGLAKTEPSIFPAIAYAALIPGFLKRATKPGFDPLTDKVRYGPLSKQGRLTLSALRGRI</sequence>
<proteinExistence type="predicted"/>
<keyword evidence="2" id="KW-1185">Reference proteome</keyword>
<dbReference type="Proteomes" id="UP000600865">
    <property type="component" value="Unassembled WGS sequence"/>
</dbReference>
<comment type="caution">
    <text evidence="1">The sequence shown here is derived from an EMBL/GenBank/DDBJ whole genome shotgun (WGS) entry which is preliminary data.</text>
</comment>
<evidence type="ECO:0000313" key="1">
    <source>
        <dbReference type="EMBL" id="GGX58238.1"/>
    </source>
</evidence>
<reference evidence="1 2" key="1">
    <citation type="journal article" date="2014" name="Int. J. Syst. Evol. Microbiol.">
        <title>Complete genome sequence of Corynebacterium casei LMG S-19264T (=DSM 44701T), isolated from a smear-ripened cheese.</title>
        <authorList>
            <consortium name="US DOE Joint Genome Institute (JGI-PGF)"/>
            <person name="Walter F."/>
            <person name="Albersmeier A."/>
            <person name="Kalinowski J."/>
            <person name="Ruckert C."/>
        </authorList>
    </citation>
    <scope>NUCLEOTIDE SEQUENCE [LARGE SCALE GENOMIC DNA]</scope>
    <source>
        <strain evidence="1 2">KCTC 23968</strain>
    </source>
</reference>
<gene>
    <name evidence="1" type="ORF">GCM10011309_04350</name>
</gene>
<dbReference type="EMBL" id="BMYV01000001">
    <property type="protein sequence ID" value="GGX58238.1"/>
    <property type="molecule type" value="Genomic_DNA"/>
</dbReference>
<dbReference type="AlphaFoldDB" id="A0A918KDP5"/>